<evidence type="ECO:0000313" key="4">
    <source>
        <dbReference type="Proteomes" id="UP001234178"/>
    </source>
</evidence>
<evidence type="ECO:0000313" key="3">
    <source>
        <dbReference type="EMBL" id="KAK4017947.1"/>
    </source>
</evidence>
<accession>A0ABQ9ZYH2</accession>
<reference evidence="3 4" key="1">
    <citation type="journal article" date="2023" name="Nucleic Acids Res.">
        <title>The hologenome of Daphnia magna reveals possible DNA methylation and microbiome-mediated evolution of the host genome.</title>
        <authorList>
            <person name="Chaturvedi A."/>
            <person name="Li X."/>
            <person name="Dhandapani V."/>
            <person name="Marshall H."/>
            <person name="Kissane S."/>
            <person name="Cuenca-Cambronero M."/>
            <person name="Asole G."/>
            <person name="Calvet F."/>
            <person name="Ruiz-Romero M."/>
            <person name="Marangio P."/>
            <person name="Guigo R."/>
            <person name="Rago D."/>
            <person name="Mirbahai L."/>
            <person name="Eastwood N."/>
            <person name="Colbourne J.K."/>
            <person name="Zhou J."/>
            <person name="Mallon E."/>
            <person name="Orsini L."/>
        </authorList>
    </citation>
    <scope>NUCLEOTIDE SEQUENCE [LARGE SCALE GENOMIC DNA]</scope>
    <source>
        <strain evidence="3">LRV0_1</strain>
    </source>
</reference>
<feature type="chain" id="PRO_5047285972" evidence="2">
    <location>
        <begin position="20"/>
        <end position="119"/>
    </location>
</feature>
<organism evidence="3 4">
    <name type="scientific">Daphnia magna</name>
    <dbReference type="NCBI Taxonomy" id="35525"/>
    <lineage>
        <taxon>Eukaryota</taxon>
        <taxon>Metazoa</taxon>
        <taxon>Ecdysozoa</taxon>
        <taxon>Arthropoda</taxon>
        <taxon>Crustacea</taxon>
        <taxon>Branchiopoda</taxon>
        <taxon>Diplostraca</taxon>
        <taxon>Cladocera</taxon>
        <taxon>Anomopoda</taxon>
        <taxon>Daphniidae</taxon>
        <taxon>Daphnia</taxon>
    </lineage>
</organism>
<proteinExistence type="predicted"/>
<protein>
    <submittedName>
        <fullName evidence="3">Uncharacterized protein</fullName>
    </submittedName>
</protein>
<comment type="caution">
    <text evidence="3">The sequence shown here is derived from an EMBL/GenBank/DDBJ whole genome shotgun (WGS) entry which is preliminary data.</text>
</comment>
<evidence type="ECO:0000256" key="1">
    <source>
        <dbReference type="SAM" id="MobiDB-lite"/>
    </source>
</evidence>
<feature type="signal peptide" evidence="2">
    <location>
        <begin position="1"/>
        <end position="19"/>
    </location>
</feature>
<feature type="region of interest" description="Disordered" evidence="1">
    <location>
        <begin position="92"/>
        <end position="119"/>
    </location>
</feature>
<gene>
    <name evidence="3" type="ORF">OUZ56_000022</name>
</gene>
<dbReference type="Proteomes" id="UP001234178">
    <property type="component" value="Unassembled WGS sequence"/>
</dbReference>
<name>A0ABQ9ZYH2_9CRUS</name>
<sequence length="119" mass="11499">MKTVIALACLAIVVALAGAVEETQPSVEGVQPVAVVADQDVAEQRYGGYGGGHHGGYGGGHHGGYGGGHQGGYGGGHQGGYGGGHHGGYGGGHHGVVEVDAHHGGYGGGHHGGRRGSSC</sequence>
<keyword evidence="2" id="KW-0732">Signal</keyword>
<evidence type="ECO:0000256" key="2">
    <source>
        <dbReference type="SAM" id="SignalP"/>
    </source>
</evidence>
<keyword evidence="4" id="KW-1185">Reference proteome</keyword>
<dbReference type="EMBL" id="JAOYFB010000036">
    <property type="protein sequence ID" value="KAK4017947.1"/>
    <property type="molecule type" value="Genomic_DNA"/>
</dbReference>